<dbReference type="Proteomes" id="UP000191518">
    <property type="component" value="Unassembled WGS sequence"/>
</dbReference>
<keyword evidence="1" id="KW-0472">Membrane</keyword>
<gene>
    <name evidence="2" type="ORF">PENVUL_c001G02502</name>
</gene>
<evidence type="ECO:0000313" key="2">
    <source>
        <dbReference type="EMBL" id="OQE12361.1"/>
    </source>
</evidence>
<keyword evidence="1" id="KW-0812">Transmembrane</keyword>
<dbReference type="PANTHER" id="PTHR35896:SF3">
    <property type="entry name" value="MAJOR FACILITATOR SUPERFAMILY TRANSPORTER"/>
    <property type="match status" value="1"/>
</dbReference>
<protein>
    <submittedName>
        <fullName evidence="2">Uncharacterized protein</fullName>
    </submittedName>
</protein>
<dbReference type="InterPro" id="IPR053008">
    <property type="entry name" value="Phomopsin_biosynth_assoc"/>
</dbReference>
<organism evidence="2 3">
    <name type="scientific">Penicillium vulpinum</name>
    <dbReference type="NCBI Taxonomy" id="29845"/>
    <lineage>
        <taxon>Eukaryota</taxon>
        <taxon>Fungi</taxon>
        <taxon>Dikarya</taxon>
        <taxon>Ascomycota</taxon>
        <taxon>Pezizomycotina</taxon>
        <taxon>Eurotiomycetes</taxon>
        <taxon>Eurotiomycetidae</taxon>
        <taxon>Eurotiales</taxon>
        <taxon>Aspergillaceae</taxon>
        <taxon>Penicillium</taxon>
    </lineage>
</organism>
<dbReference type="EMBL" id="MDYP01000001">
    <property type="protein sequence ID" value="OQE12361.1"/>
    <property type="molecule type" value="Genomic_DNA"/>
</dbReference>
<name>A0A1V6SEE2_9EURO</name>
<comment type="caution">
    <text evidence="2">The sequence shown here is derived from an EMBL/GenBank/DDBJ whole genome shotgun (WGS) entry which is preliminary data.</text>
</comment>
<dbReference type="AlphaFoldDB" id="A0A1V6SEE2"/>
<feature type="transmembrane region" description="Helical" evidence="1">
    <location>
        <begin position="56"/>
        <end position="79"/>
    </location>
</feature>
<keyword evidence="3" id="KW-1185">Reference proteome</keyword>
<sequence length="247" mass="28533">MATGMMKESPKFRDEYARVPAASYHGSETPVDDEDTASVGLLGHIHPRLRHSRSRWVIFFSSTSLVLVLALLATSVYIATSVRTMGKVMYLHPDGRELGDCGPNHTVEEAREYGCVFDPMSWLWVRPECYDKVLIDDFMNRTEWSWHTDWKLTPETKVPLDVVFSGEHPQLYTSKKYHSIHCTYMWQKMHKALLEHGPVDSDLTNWHHTHHCEQVLLDQYLHEDSECTADMICPTLVRATWTACGYF</sequence>
<reference evidence="3" key="1">
    <citation type="journal article" date="2017" name="Nat. Microbiol.">
        <title>Global analysis of biosynthetic gene clusters reveals vast potential of secondary metabolite production in Penicillium species.</title>
        <authorList>
            <person name="Nielsen J.C."/>
            <person name="Grijseels S."/>
            <person name="Prigent S."/>
            <person name="Ji B."/>
            <person name="Dainat J."/>
            <person name="Nielsen K.F."/>
            <person name="Frisvad J.C."/>
            <person name="Workman M."/>
            <person name="Nielsen J."/>
        </authorList>
    </citation>
    <scope>NUCLEOTIDE SEQUENCE [LARGE SCALE GENOMIC DNA]</scope>
    <source>
        <strain evidence="3">IBT 29486</strain>
    </source>
</reference>
<proteinExistence type="predicted"/>
<dbReference type="OrthoDB" id="3501153at2759"/>
<dbReference type="PANTHER" id="PTHR35896">
    <property type="entry name" value="IG-LIKE DOMAIN-CONTAINING PROTEIN"/>
    <property type="match status" value="1"/>
</dbReference>
<evidence type="ECO:0000256" key="1">
    <source>
        <dbReference type="SAM" id="Phobius"/>
    </source>
</evidence>
<keyword evidence="1" id="KW-1133">Transmembrane helix</keyword>
<dbReference type="STRING" id="29845.A0A1V6SEE2"/>
<evidence type="ECO:0000313" key="3">
    <source>
        <dbReference type="Proteomes" id="UP000191518"/>
    </source>
</evidence>
<accession>A0A1V6SEE2</accession>